<proteinExistence type="predicted"/>
<feature type="region of interest" description="Disordered" evidence="2">
    <location>
        <begin position="143"/>
        <end position="167"/>
    </location>
</feature>
<comment type="caution">
    <text evidence="4">The sequence shown here is derived from an EMBL/GenBank/DDBJ whole genome shotgun (WGS) entry which is preliminary data.</text>
</comment>
<dbReference type="Proteomes" id="UP000499080">
    <property type="component" value="Unassembled WGS sequence"/>
</dbReference>
<evidence type="ECO:0000256" key="2">
    <source>
        <dbReference type="SAM" id="MobiDB-lite"/>
    </source>
</evidence>
<evidence type="ECO:0000256" key="1">
    <source>
        <dbReference type="PROSITE-ProRule" id="PRU00371"/>
    </source>
</evidence>
<accession>A0A4Y2EU60</accession>
<name>A0A4Y2EU60_ARAVE</name>
<keyword evidence="5" id="KW-1185">Reference proteome</keyword>
<keyword evidence="1" id="KW-0539">Nucleus</keyword>
<gene>
    <name evidence="4" type="ORF">AVEN_56935_1</name>
</gene>
<protein>
    <recommendedName>
        <fullName evidence="3">BESS domain-containing protein</fullName>
    </recommendedName>
</protein>
<evidence type="ECO:0000259" key="3">
    <source>
        <dbReference type="PROSITE" id="PS51031"/>
    </source>
</evidence>
<dbReference type="GO" id="GO:0005634">
    <property type="term" value="C:nucleus"/>
    <property type="evidence" value="ECO:0007669"/>
    <property type="project" value="UniProtKB-SubCell"/>
</dbReference>
<organism evidence="4 5">
    <name type="scientific">Araneus ventricosus</name>
    <name type="common">Orbweaver spider</name>
    <name type="synonym">Epeira ventricosa</name>
    <dbReference type="NCBI Taxonomy" id="182803"/>
    <lineage>
        <taxon>Eukaryota</taxon>
        <taxon>Metazoa</taxon>
        <taxon>Ecdysozoa</taxon>
        <taxon>Arthropoda</taxon>
        <taxon>Chelicerata</taxon>
        <taxon>Arachnida</taxon>
        <taxon>Araneae</taxon>
        <taxon>Araneomorphae</taxon>
        <taxon>Entelegynae</taxon>
        <taxon>Araneoidea</taxon>
        <taxon>Araneidae</taxon>
        <taxon>Araneus</taxon>
    </lineage>
</organism>
<feature type="region of interest" description="Disordered" evidence="2">
    <location>
        <begin position="47"/>
        <end position="83"/>
    </location>
</feature>
<dbReference type="GO" id="GO:0003677">
    <property type="term" value="F:DNA binding"/>
    <property type="evidence" value="ECO:0007669"/>
    <property type="project" value="InterPro"/>
</dbReference>
<feature type="domain" description="BESS" evidence="3">
    <location>
        <begin position="101"/>
        <end position="140"/>
    </location>
</feature>
<comment type="subcellular location">
    <subcellularLocation>
        <location evidence="1">Nucleus</location>
    </subcellularLocation>
</comment>
<sequence>MSDSFLKSMRNEVGKRFDERKTKRSYIYHKQRTFLQAVHSERETLGDINEDEGVVNNDASEAARTDEPDIAPGPYSMMPKRRKSDPFEKEVLKVLQENVGQGADEMFLLSQLPYIKKWRKTDKLQFQIHFLQLIQQYSNVWESTDVPTPSPENSALSSSSTTSKAPS</sequence>
<dbReference type="EMBL" id="BGPR01000692">
    <property type="protein sequence ID" value="GBM31839.1"/>
    <property type="molecule type" value="Genomic_DNA"/>
</dbReference>
<dbReference type="OrthoDB" id="6627638at2759"/>
<evidence type="ECO:0000313" key="4">
    <source>
        <dbReference type="EMBL" id="GBM31839.1"/>
    </source>
</evidence>
<evidence type="ECO:0000313" key="5">
    <source>
        <dbReference type="Proteomes" id="UP000499080"/>
    </source>
</evidence>
<dbReference type="AlphaFoldDB" id="A0A4Y2EU60"/>
<reference evidence="4 5" key="1">
    <citation type="journal article" date="2019" name="Sci. Rep.">
        <title>Orb-weaving spider Araneus ventricosus genome elucidates the spidroin gene catalogue.</title>
        <authorList>
            <person name="Kono N."/>
            <person name="Nakamura H."/>
            <person name="Ohtoshi R."/>
            <person name="Moran D.A.P."/>
            <person name="Shinohara A."/>
            <person name="Yoshida Y."/>
            <person name="Fujiwara M."/>
            <person name="Mori M."/>
            <person name="Tomita M."/>
            <person name="Arakawa K."/>
        </authorList>
    </citation>
    <scope>NUCLEOTIDE SEQUENCE [LARGE SCALE GENOMIC DNA]</scope>
</reference>
<feature type="compositionally biased region" description="Low complexity" evidence="2">
    <location>
        <begin position="151"/>
        <end position="167"/>
    </location>
</feature>
<dbReference type="InterPro" id="IPR004210">
    <property type="entry name" value="BESS_motif"/>
</dbReference>
<dbReference type="PROSITE" id="PS51031">
    <property type="entry name" value="BESS"/>
    <property type="match status" value="1"/>
</dbReference>